<dbReference type="Proteomes" id="UP001476247">
    <property type="component" value="Unassembled WGS sequence"/>
</dbReference>
<gene>
    <name evidence="1" type="ORF">HPULCUR_006993</name>
</gene>
<protein>
    <submittedName>
        <fullName evidence="1">Uncharacterized protein</fullName>
    </submittedName>
</protein>
<dbReference type="EMBL" id="BAABUJ010000019">
    <property type="protein sequence ID" value="GAA5801545.1"/>
    <property type="molecule type" value="Genomic_DNA"/>
</dbReference>
<keyword evidence="2" id="KW-1185">Reference proteome</keyword>
<evidence type="ECO:0000313" key="2">
    <source>
        <dbReference type="Proteomes" id="UP001476247"/>
    </source>
</evidence>
<evidence type="ECO:0000313" key="1">
    <source>
        <dbReference type="EMBL" id="GAA5801545.1"/>
    </source>
</evidence>
<proteinExistence type="predicted"/>
<sequence length="201" mass="23191">MRLRLQEFNVLRQNEDRENFNPGQLGTREVLGKLLTAGEAKIGQLYSDLPNEHATALREFFRLQYTRWHTVFGNNKLDVITDFSYATPQIIPTLLQYYADLLKDIDSYQIAVKRWSLIPIATHQIVHVNYSAASTMFHLLQRMKLKGPMPNFEVQESVGGGTSILRDTETTPNGYRLAYGFRTDGHMISVHFQKDLQGRRM</sequence>
<comment type="caution">
    <text evidence="1">The sequence shown here is derived from an EMBL/GenBank/DDBJ whole genome shotgun (WGS) entry which is preliminary data.</text>
</comment>
<name>A0ABP9Y4Q0_9FUNG</name>
<accession>A0ABP9Y4Q0</accession>
<organism evidence="1 2">
    <name type="scientific">Helicostylum pulchrum</name>
    <dbReference type="NCBI Taxonomy" id="562976"/>
    <lineage>
        <taxon>Eukaryota</taxon>
        <taxon>Fungi</taxon>
        <taxon>Fungi incertae sedis</taxon>
        <taxon>Mucoromycota</taxon>
        <taxon>Mucoromycotina</taxon>
        <taxon>Mucoromycetes</taxon>
        <taxon>Mucorales</taxon>
        <taxon>Mucorineae</taxon>
        <taxon>Mucoraceae</taxon>
        <taxon>Helicostylum</taxon>
    </lineage>
</organism>
<reference evidence="1 2" key="1">
    <citation type="submission" date="2024-04" db="EMBL/GenBank/DDBJ databases">
        <title>genome sequences of Mucor flavus KT1a and Helicostylum pulchrum KT1b strains isolation_sourced from the surface of a dry-aged beef.</title>
        <authorList>
            <person name="Toyotome T."/>
            <person name="Hosono M."/>
            <person name="Torimaru M."/>
            <person name="Fukuda K."/>
            <person name="Mikami N."/>
        </authorList>
    </citation>
    <scope>NUCLEOTIDE SEQUENCE [LARGE SCALE GENOMIC DNA]</scope>
    <source>
        <strain evidence="1 2">KT1b</strain>
    </source>
</reference>